<reference evidence="2" key="1">
    <citation type="submission" date="2016-10" db="EMBL/GenBank/DDBJ databases">
        <authorList>
            <person name="Varghese N."/>
            <person name="Submissions S."/>
        </authorList>
    </citation>
    <scope>NUCLEOTIDE SEQUENCE [LARGE SCALE GENOMIC DNA]</scope>
    <source>
        <strain evidence="2">DSM 19684</strain>
    </source>
</reference>
<gene>
    <name evidence="1" type="ORF">SAMN05421825_1447</name>
</gene>
<evidence type="ECO:0000313" key="1">
    <source>
        <dbReference type="EMBL" id="SDF26722.1"/>
    </source>
</evidence>
<sequence>MMDRSTSKKLDIVIPAFRAHSQTFVMVLDGISEEDAKKRIDGKTNHMIWMVGNFVNMRYSLGWVLGLKEEDPFSELFFQGKALDESFDYPTLAQLKESFHKISPLVYDKLLQATDEDLDKDFPMGMGVDFFKEDVLNFVGMCIGREDYLSGQLGLMRKILGYEGMKYNFDKDLKY</sequence>
<evidence type="ECO:0008006" key="3">
    <source>
        <dbReference type="Google" id="ProtNLM"/>
    </source>
</evidence>
<evidence type="ECO:0000313" key="2">
    <source>
        <dbReference type="Proteomes" id="UP000199203"/>
    </source>
</evidence>
<accession>A0A1G7JP44</accession>
<organism evidence="1 2">
    <name type="scientific">Epilithonimonas hungarica</name>
    <dbReference type="NCBI Taxonomy" id="454006"/>
    <lineage>
        <taxon>Bacteria</taxon>
        <taxon>Pseudomonadati</taxon>
        <taxon>Bacteroidota</taxon>
        <taxon>Flavobacteriia</taxon>
        <taxon>Flavobacteriales</taxon>
        <taxon>Weeksellaceae</taxon>
        <taxon>Chryseobacterium group</taxon>
        <taxon>Epilithonimonas</taxon>
    </lineage>
</organism>
<dbReference type="EMBL" id="FNBH01000001">
    <property type="protein sequence ID" value="SDF26722.1"/>
    <property type="molecule type" value="Genomic_DNA"/>
</dbReference>
<dbReference type="SUPFAM" id="SSF109854">
    <property type="entry name" value="DinB/YfiT-like putative metalloenzymes"/>
    <property type="match status" value="1"/>
</dbReference>
<dbReference type="RefSeq" id="WP_245707131.1">
    <property type="nucleotide sequence ID" value="NZ_FNBH01000001.1"/>
</dbReference>
<dbReference type="Gene3D" id="1.20.120.450">
    <property type="entry name" value="dinb family like domain"/>
    <property type="match status" value="1"/>
</dbReference>
<keyword evidence="2" id="KW-1185">Reference proteome</keyword>
<dbReference type="Proteomes" id="UP000199203">
    <property type="component" value="Unassembled WGS sequence"/>
</dbReference>
<protein>
    <recommendedName>
        <fullName evidence="3">DinB family protein</fullName>
    </recommendedName>
</protein>
<dbReference type="InterPro" id="IPR034660">
    <property type="entry name" value="DinB/YfiT-like"/>
</dbReference>
<dbReference type="AlphaFoldDB" id="A0A1G7JP44"/>
<name>A0A1G7JP44_9FLAO</name>
<proteinExistence type="predicted"/>
<dbReference type="STRING" id="454006.SAMN05421825_1447"/>